<dbReference type="RefSeq" id="WP_349957393.1">
    <property type="nucleotide sequence ID" value="NZ_CP157960.1"/>
</dbReference>
<keyword evidence="1" id="KW-0812">Transmembrane</keyword>
<feature type="transmembrane region" description="Helical" evidence="1">
    <location>
        <begin position="211"/>
        <end position="232"/>
    </location>
</feature>
<sequence length="281" mass="30593">MKRIGPKNVRGFQPIFLCILFCLMAGQVTFAEEQALNGIAKLQAQKEFATALSKQTNEEASQEGWLSWSVGLLKEAVPGATWVRGNTVVNGAYGGSILPGKQLLLQVIYLGSLPTPQFEEELTRAVVDLRGGPLGTYRQAQRLLRAVVADGASYNDMLINNIFEIGKNVIVILLLVKIGSKLIGQRMTGFFSENGNKLSWGSKIMQFDRVYIIRITASTVAGALIAVIAAYLSEPKKWLLGSFSGWLWNEVTTDIYLPVLGAITGAALFIVFGYRRTSGGA</sequence>
<gene>
    <name evidence="3" type="ORF">ABM479_00650</name>
</gene>
<evidence type="ECO:0000256" key="2">
    <source>
        <dbReference type="SAM" id="SignalP"/>
    </source>
</evidence>
<proteinExistence type="predicted"/>
<feature type="chain" id="PRO_5043661132" description="TPM domain-containing protein" evidence="2">
    <location>
        <begin position="32"/>
        <end position="281"/>
    </location>
</feature>
<accession>A0AAU7RS40</accession>
<evidence type="ECO:0000313" key="3">
    <source>
        <dbReference type="EMBL" id="XBT93024.1"/>
    </source>
</evidence>
<organism evidence="3">
    <name type="scientific">Rhizobium sp. ZPR3</name>
    <dbReference type="NCBI Taxonomy" id="3158967"/>
    <lineage>
        <taxon>Bacteria</taxon>
        <taxon>Pseudomonadati</taxon>
        <taxon>Pseudomonadota</taxon>
        <taxon>Alphaproteobacteria</taxon>
        <taxon>Hyphomicrobiales</taxon>
        <taxon>Rhizobiaceae</taxon>
        <taxon>Rhizobium/Agrobacterium group</taxon>
        <taxon>Rhizobium</taxon>
    </lineage>
</organism>
<reference evidence="3" key="1">
    <citation type="submission" date="2024-06" db="EMBL/GenBank/DDBJ databases">
        <authorList>
            <person name="Li T."/>
            <person name="Gao R."/>
        </authorList>
    </citation>
    <scope>NUCLEOTIDE SEQUENCE</scope>
    <source>
        <strain evidence="3">ZPR3</strain>
    </source>
</reference>
<keyword evidence="1" id="KW-0472">Membrane</keyword>
<keyword evidence="2" id="KW-0732">Signal</keyword>
<feature type="transmembrane region" description="Helical" evidence="1">
    <location>
        <begin position="255"/>
        <end position="274"/>
    </location>
</feature>
<protein>
    <recommendedName>
        <fullName evidence="4">TPM domain-containing protein</fullName>
    </recommendedName>
</protein>
<name>A0AAU7RS40_9HYPH</name>
<evidence type="ECO:0000256" key="1">
    <source>
        <dbReference type="SAM" id="Phobius"/>
    </source>
</evidence>
<keyword evidence="1" id="KW-1133">Transmembrane helix</keyword>
<feature type="signal peptide" evidence="2">
    <location>
        <begin position="1"/>
        <end position="31"/>
    </location>
</feature>
<evidence type="ECO:0008006" key="4">
    <source>
        <dbReference type="Google" id="ProtNLM"/>
    </source>
</evidence>
<dbReference type="AlphaFoldDB" id="A0AAU7RS40"/>
<dbReference type="EMBL" id="CP157960">
    <property type="protein sequence ID" value="XBT93024.1"/>
    <property type="molecule type" value="Genomic_DNA"/>
</dbReference>